<sequence length="154" mass="16792">MKHLEAAEALFRHLGWNAKTLQDYPVITCAVAVPNGTLDVFCHVHAELERILFYVRPQGLELPAARLPAVAEFLTRANYGLPLGNFELDWEDLELNCKSSVQVPESCVNAGLLQGYLLSAVETCNHYLPGLRAVAEGKQSAAAAIKALEVPTAH</sequence>
<evidence type="ECO:0000313" key="2">
    <source>
        <dbReference type="Proteomes" id="UP001197378"/>
    </source>
</evidence>
<accession>A0AAE2YNP8</accession>
<gene>
    <name evidence="1" type="ORF">HFQ13_05025</name>
</gene>
<protein>
    <submittedName>
        <fullName evidence="1">YbjN domain-containing protein</fullName>
    </submittedName>
</protein>
<dbReference type="EMBL" id="JAAXYO010000048">
    <property type="protein sequence ID" value="MBU2787574.1"/>
    <property type="molecule type" value="Genomic_DNA"/>
</dbReference>
<dbReference type="InterPro" id="IPR019660">
    <property type="entry name" value="Put_sensory_transdc_reg_YbjN"/>
</dbReference>
<reference evidence="1" key="1">
    <citation type="journal article" date="2021" name="ISME J.">
        <title>Genomic evolution of the class Acidithiobacillia: deep-branching Proteobacteria living in extreme acidic conditions.</title>
        <authorList>
            <person name="Moya-Beltran A."/>
            <person name="Beard S."/>
            <person name="Rojas-Villalobos C."/>
            <person name="Issotta F."/>
            <person name="Gallardo Y."/>
            <person name="Ulloa R."/>
            <person name="Giaveno A."/>
            <person name="Degli Esposti M."/>
            <person name="Johnson D.B."/>
            <person name="Quatrini R."/>
        </authorList>
    </citation>
    <scope>NUCLEOTIDE SEQUENCE</scope>
    <source>
        <strain evidence="1">VAN18-1</strain>
    </source>
</reference>
<evidence type="ECO:0000313" key="1">
    <source>
        <dbReference type="EMBL" id="MBU2787574.1"/>
    </source>
</evidence>
<comment type="caution">
    <text evidence="1">The sequence shown here is derived from an EMBL/GenBank/DDBJ whole genome shotgun (WGS) entry which is preliminary data.</text>
</comment>
<name>A0AAE2YNP8_9PROT</name>
<proteinExistence type="predicted"/>
<dbReference type="AlphaFoldDB" id="A0AAE2YNP8"/>
<dbReference type="Proteomes" id="UP001197378">
    <property type="component" value="Unassembled WGS sequence"/>
</dbReference>
<dbReference type="Pfam" id="PF10722">
    <property type="entry name" value="YbjN"/>
    <property type="match status" value="1"/>
</dbReference>
<dbReference type="RefSeq" id="WP_215872930.1">
    <property type="nucleotide sequence ID" value="NZ_JAAXYO010000048.1"/>
</dbReference>
<organism evidence="1 2">
    <name type="scientific">Igneacidithiobacillus copahuensis</name>
    <dbReference type="NCBI Taxonomy" id="2724909"/>
    <lineage>
        <taxon>Bacteria</taxon>
        <taxon>Pseudomonadati</taxon>
        <taxon>Pseudomonadota</taxon>
        <taxon>Acidithiobacillia</taxon>
        <taxon>Acidithiobacillales</taxon>
        <taxon>Acidithiobacillaceae</taxon>
        <taxon>Igneacidithiobacillus</taxon>
    </lineage>
</organism>
<keyword evidence="2" id="KW-1185">Reference proteome</keyword>